<dbReference type="InterPro" id="IPR009081">
    <property type="entry name" value="PP-bd_ACP"/>
</dbReference>
<evidence type="ECO:0000256" key="1">
    <source>
        <dbReference type="ARBA" id="ARBA00022450"/>
    </source>
</evidence>
<dbReference type="EMBL" id="SNXZ01000011">
    <property type="protein sequence ID" value="TDP89888.1"/>
    <property type="molecule type" value="Genomic_DNA"/>
</dbReference>
<dbReference type="InterPro" id="IPR006162">
    <property type="entry name" value="Ppantetheine_attach_site"/>
</dbReference>
<dbReference type="PROSITE" id="PS00012">
    <property type="entry name" value="PHOSPHOPANTETHEINE"/>
    <property type="match status" value="1"/>
</dbReference>
<evidence type="ECO:0000313" key="4">
    <source>
        <dbReference type="EMBL" id="TDP89888.1"/>
    </source>
</evidence>
<keyword evidence="2" id="KW-0597">Phosphoprotein</keyword>
<dbReference type="PROSITE" id="PS50075">
    <property type="entry name" value="CARRIER"/>
    <property type="match status" value="1"/>
</dbReference>
<organism evidence="4 5">
    <name type="scientific">Labedaea rhizosphaerae</name>
    <dbReference type="NCBI Taxonomy" id="598644"/>
    <lineage>
        <taxon>Bacteria</taxon>
        <taxon>Bacillati</taxon>
        <taxon>Actinomycetota</taxon>
        <taxon>Actinomycetes</taxon>
        <taxon>Pseudonocardiales</taxon>
        <taxon>Pseudonocardiaceae</taxon>
        <taxon>Labedaea</taxon>
    </lineage>
</organism>
<keyword evidence="1" id="KW-0596">Phosphopantetheine</keyword>
<dbReference type="AlphaFoldDB" id="A0A4V3CXD7"/>
<proteinExistence type="predicted"/>
<comment type="caution">
    <text evidence="4">The sequence shown here is derived from an EMBL/GenBank/DDBJ whole genome shotgun (WGS) entry which is preliminary data.</text>
</comment>
<evidence type="ECO:0000256" key="2">
    <source>
        <dbReference type="ARBA" id="ARBA00022553"/>
    </source>
</evidence>
<sequence length="76" mass="8122">MTVETMETSVLEIFRNVLRNADIGEEADFFEAGGDSLLAIDAIQQIGELVGKDLDPVVIFMYPTPASCAGAVMDLG</sequence>
<dbReference type="OrthoDB" id="2472181at2"/>
<dbReference type="Gene3D" id="1.10.1200.10">
    <property type="entry name" value="ACP-like"/>
    <property type="match status" value="1"/>
</dbReference>
<gene>
    <name evidence="4" type="ORF">EV186_11113</name>
</gene>
<feature type="domain" description="Carrier" evidence="3">
    <location>
        <begin position="1"/>
        <end position="76"/>
    </location>
</feature>
<reference evidence="4 5" key="1">
    <citation type="submission" date="2019-03" db="EMBL/GenBank/DDBJ databases">
        <title>Genomic Encyclopedia of Type Strains, Phase IV (KMG-IV): sequencing the most valuable type-strain genomes for metagenomic binning, comparative biology and taxonomic classification.</title>
        <authorList>
            <person name="Goeker M."/>
        </authorList>
    </citation>
    <scope>NUCLEOTIDE SEQUENCE [LARGE SCALE GENOMIC DNA]</scope>
    <source>
        <strain evidence="4 5">DSM 45361</strain>
    </source>
</reference>
<protein>
    <submittedName>
        <fullName evidence="4">Phosphopantetheine binding protein</fullName>
    </submittedName>
</protein>
<dbReference type="SUPFAM" id="SSF47336">
    <property type="entry name" value="ACP-like"/>
    <property type="match status" value="1"/>
</dbReference>
<dbReference type="Pfam" id="PF00550">
    <property type="entry name" value="PP-binding"/>
    <property type="match status" value="1"/>
</dbReference>
<keyword evidence="5" id="KW-1185">Reference proteome</keyword>
<accession>A0A4V3CXD7</accession>
<dbReference type="InterPro" id="IPR036736">
    <property type="entry name" value="ACP-like_sf"/>
</dbReference>
<evidence type="ECO:0000259" key="3">
    <source>
        <dbReference type="PROSITE" id="PS50075"/>
    </source>
</evidence>
<name>A0A4V3CXD7_LABRH</name>
<dbReference type="RefSeq" id="WP_133854172.1">
    <property type="nucleotide sequence ID" value="NZ_SNXZ01000011.1"/>
</dbReference>
<dbReference type="Proteomes" id="UP000295444">
    <property type="component" value="Unassembled WGS sequence"/>
</dbReference>
<evidence type="ECO:0000313" key="5">
    <source>
        <dbReference type="Proteomes" id="UP000295444"/>
    </source>
</evidence>